<sequence length="92" mass="10626">MPNICNYASLLQQLRNSRSYKSWEQASITIVAQIDQYYSVLFALSILELVKWAANPTSNARLRVLTLSAFEESDDLRFQKSERSEGHDTCFF</sequence>
<gene>
    <name evidence="1" type="ORF">G6M90_00g051100</name>
</gene>
<proteinExistence type="predicted"/>
<keyword evidence="2" id="KW-1185">Reference proteome</keyword>
<organism evidence="1 2">
    <name type="scientific">Metarhizium brunneum</name>
    <dbReference type="NCBI Taxonomy" id="500148"/>
    <lineage>
        <taxon>Eukaryota</taxon>
        <taxon>Fungi</taxon>
        <taxon>Dikarya</taxon>
        <taxon>Ascomycota</taxon>
        <taxon>Pezizomycotina</taxon>
        <taxon>Sordariomycetes</taxon>
        <taxon>Hypocreomycetidae</taxon>
        <taxon>Hypocreales</taxon>
        <taxon>Clavicipitaceae</taxon>
        <taxon>Metarhizium</taxon>
    </lineage>
</organism>
<reference evidence="1 2" key="1">
    <citation type="submission" date="2020-07" db="EMBL/GenBank/DDBJ databases">
        <title>Telomere length de novo assembly of all 7 chromosomes of the fungus, Metarhizium brunneum, using a novel assembly pipeline.</title>
        <authorList>
            <person name="Saud z."/>
            <person name="Kortsinoglou A."/>
            <person name="Kouvelis V.N."/>
            <person name="Butt T.M."/>
        </authorList>
    </citation>
    <scope>NUCLEOTIDE SEQUENCE [LARGE SCALE GENOMIC DNA]</scope>
    <source>
        <strain evidence="1 2">4556</strain>
    </source>
</reference>
<evidence type="ECO:0000313" key="1">
    <source>
        <dbReference type="EMBL" id="QLI68287.1"/>
    </source>
</evidence>
<dbReference type="GeneID" id="90967758"/>
<accession>A0A7D5Z3L3</accession>
<dbReference type="AlphaFoldDB" id="A0A7D5Z3L3"/>
<dbReference type="RefSeq" id="XP_065986551.1">
    <property type="nucleotide sequence ID" value="XM_066130501.1"/>
</dbReference>
<dbReference type="KEGG" id="mbrn:90967758"/>
<evidence type="ECO:0000313" key="2">
    <source>
        <dbReference type="Proteomes" id="UP000510686"/>
    </source>
</evidence>
<protein>
    <submittedName>
        <fullName evidence="1">Uncharacterized protein</fullName>
    </submittedName>
</protein>
<name>A0A7D5Z3L3_9HYPO</name>
<dbReference type="EMBL" id="CP058933">
    <property type="protein sequence ID" value="QLI68287.1"/>
    <property type="molecule type" value="Genomic_DNA"/>
</dbReference>
<dbReference type="Proteomes" id="UP000510686">
    <property type="component" value="Chromosome 2"/>
</dbReference>